<dbReference type="InterPro" id="IPR011006">
    <property type="entry name" value="CheY-like_superfamily"/>
</dbReference>
<keyword evidence="5" id="KW-1185">Reference proteome</keyword>
<evidence type="ECO:0000313" key="4">
    <source>
        <dbReference type="EMBL" id="TGL45608.1"/>
    </source>
</evidence>
<dbReference type="SUPFAM" id="SSF141868">
    <property type="entry name" value="EAL domain-like"/>
    <property type="match status" value="1"/>
</dbReference>
<sequence length="402" mass="44742">MNANDLTFLIVEDDDFQRDVIVDILLRLGAMKISEARTGTEALNILNQSSPNSVDIILCDLNMPEMDGMEFLRHIGNAHSPVATIIMSALDGALIESVRKMAGAYGIYLLGAIEKPITPAHLIPLFSIYKSRDLKQKNESKDGSSYTLGEILEGLLEGQFSPFFQPKLELATGRLIGAEALARWIHPQYGIVTPNAFIDLLEKSGNIDILTFIMLEKSAKTCKEMHTHGHKISISVNLSLTSLADTKLADKITQIVLKSELDPKYIILEITETAAMTEMAPALENLARLRMKGFGLSIDDYGTGYSSMQQITRIAFTELKIDQSFVRDMTNSNVSRVLINSSIEMATKLQIKCTAEGVETKNDWEQLKNMNCDLGQGYFIAKPMSFVQFLEFCNQNLKESIR</sequence>
<dbReference type="SUPFAM" id="SSF52172">
    <property type="entry name" value="CheY-like"/>
    <property type="match status" value="1"/>
</dbReference>
<dbReference type="OrthoDB" id="310793at2"/>
<proteinExistence type="predicted"/>
<dbReference type="GO" id="GO:0071111">
    <property type="term" value="F:cyclic-guanylate-specific phosphodiesterase activity"/>
    <property type="evidence" value="ECO:0007669"/>
    <property type="project" value="InterPro"/>
</dbReference>
<evidence type="ECO:0000259" key="3">
    <source>
        <dbReference type="PROSITE" id="PS50883"/>
    </source>
</evidence>
<organism evidence="4 5">
    <name type="scientific">Leptospira perdikensis</name>
    <dbReference type="NCBI Taxonomy" id="2484948"/>
    <lineage>
        <taxon>Bacteria</taxon>
        <taxon>Pseudomonadati</taxon>
        <taxon>Spirochaetota</taxon>
        <taxon>Spirochaetia</taxon>
        <taxon>Leptospirales</taxon>
        <taxon>Leptospiraceae</taxon>
        <taxon>Leptospira</taxon>
    </lineage>
</organism>
<dbReference type="Pfam" id="PF00072">
    <property type="entry name" value="Response_reg"/>
    <property type="match status" value="1"/>
</dbReference>
<accession>A0A4R9JJV6</accession>
<comment type="caution">
    <text evidence="4">The sequence shown here is derived from an EMBL/GenBank/DDBJ whole genome shotgun (WGS) entry which is preliminary data.</text>
</comment>
<dbReference type="InterPro" id="IPR035919">
    <property type="entry name" value="EAL_sf"/>
</dbReference>
<dbReference type="RefSeq" id="WP_135575473.1">
    <property type="nucleotide sequence ID" value="NZ_RQGA01000002.1"/>
</dbReference>
<keyword evidence="1" id="KW-0597">Phosphoprotein</keyword>
<dbReference type="PANTHER" id="PTHR33121:SF70">
    <property type="entry name" value="SIGNALING PROTEIN YKOW"/>
    <property type="match status" value="1"/>
</dbReference>
<feature type="modified residue" description="4-aspartylphosphate" evidence="1">
    <location>
        <position position="60"/>
    </location>
</feature>
<gene>
    <name evidence="4" type="ORF">EHQ49_01000</name>
</gene>
<protein>
    <submittedName>
        <fullName evidence="4">EAL domain-containing protein</fullName>
    </submittedName>
</protein>
<dbReference type="InterPro" id="IPR050706">
    <property type="entry name" value="Cyclic-di-GMP_PDE-like"/>
</dbReference>
<dbReference type="SMART" id="SM00052">
    <property type="entry name" value="EAL"/>
    <property type="match status" value="1"/>
</dbReference>
<dbReference type="PROSITE" id="PS50883">
    <property type="entry name" value="EAL"/>
    <property type="match status" value="1"/>
</dbReference>
<name>A0A4R9JJV6_9LEPT</name>
<dbReference type="Gene3D" id="3.20.20.450">
    <property type="entry name" value="EAL domain"/>
    <property type="match status" value="1"/>
</dbReference>
<dbReference type="EMBL" id="RQGA01000002">
    <property type="protein sequence ID" value="TGL45608.1"/>
    <property type="molecule type" value="Genomic_DNA"/>
</dbReference>
<dbReference type="SMART" id="SM00448">
    <property type="entry name" value="REC"/>
    <property type="match status" value="1"/>
</dbReference>
<dbReference type="InterPro" id="IPR001789">
    <property type="entry name" value="Sig_transdc_resp-reg_receiver"/>
</dbReference>
<feature type="domain" description="EAL" evidence="3">
    <location>
        <begin position="144"/>
        <end position="397"/>
    </location>
</feature>
<dbReference type="PANTHER" id="PTHR33121">
    <property type="entry name" value="CYCLIC DI-GMP PHOSPHODIESTERASE PDEF"/>
    <property type="match status" value="1"/>
</dbReference>
<evidence type="ECO:0000259" key="2">
    <source>
        <dbReference type="PROSITE" id="PS50110"/>
    </source>
</evidence>
<dbReference type="PROSITE" id="PS50110">
    <property type="entry name" value="RESPONSE_REGULATORY"/>
    <property type="match status" value="1"/>
</dbReference>
<dbReference type="Pfam" id="PF00563">
    <property type="entry name" value="EAL"/>
    <property type="match status" value="1"/>
</dbReference>
<evidence type="ECO:0000256" key="1">
    <source>
        <dbReference type="PROSITE-ProRule" id="PRU00169"/>
    </source>
</evidence>
<feature type="domain" description="Response regulatory" evidence="2">
    <location>
        <begin position="7"/>
        <end position="130"/>
    </location>
</feature>
<dbReference type="GO" id="GO:0000160">
    <property type="term" value="P:phosphorelay signal transduction system"/>
    <property type="evidence" value="ECO:0007669"/>
    <property type="project" value="InterPro"/>
</dbReference>
<evidence type="ECO:0000313" key="5">
    <source>
        <dbReference type="Proteomes" id="UP000298125"/>
    </source>
</evidence>
<reference evidence="4" key="1">
    <citation type="journal article" date="2019" name="PLoS Negl. Trop. Dis.">
        <title>Revisiting the worldwide diversity of Leptospira species in the environment.</title>
        <authorList>
            <person name="Vincent A.T."/>
            <person name="Schiettekatte O."/>
            <person name="Bourhy P."/>
            <person name="Veyrier F.J."/>
            <person name="Picardeau M."/>
        </authorList>
    </citation>
    <scope>NUCLEOTIDE SEQUENCE [LARGE SCALE GENOMIC DNA]</scope>
    <source>
        <strain evidence="4">201702692</strain>
    </source>
</reference>
<dbReference type="AlphaFoldDB" id="A0A4R9JJV6"/>
<dbReference type="CDD" id="cd17530">
    <property type="entry name" value="REC_RocR"/>
    <property type="match status" value="1"/>
</dbReference>
<dbReference type="Gene3D" id="3.40.50.2300">
    <property type="match status" value="1"/>
</dbReference>
<dbReference type="CDD" id="cd01948">
    <property type="entry name" value="EAL"/>
    <property type="match status" value="1"/>
</dbReference>
<dbReference type="Proteomes" id="UP000298125">
    <property type="component" value="Unassembled WGS sequence"/>
</dbReference>
<dbReference type="InterPro" id="IPR001633">
    <property type="entry name" value="EAL_dom"/>
</dbReference>